<evidence type="ECO:0000313" key="2">
    <source>
        <dbReference type="EMBL" id="KRL92230.1"/>
    </source>
</evidence>
<dbReference type="STRING" id="417373.GCA_001570685_01333"/>
<proteinExistence type="predicted"/>
<feature type="transmembrane region" description="Helical" evidence="1">
    <location>
        <begin position="12"/>
        <end position="31"/>
    </location>
</feature>
<evidence type="ECO:0000313" key="3">
    <source>
        <dbReference type="Proteomes" id="UP000051084"/>
    </source>
</evidence>
<accession>A0A0R1UFK9</accession>
<evidence type="ECO:0008006" key="4">
    <source>
        <dbReference type="Google" id="ProtNLM"/>
    </source>
</evidence>
<name>A0A0R1UFK9_9LACO</name>
<keyword evidence="1" id="KW-1133">Transmembrane helix</keyword>
<keyword evidence="1" id="KW-0812">Transmembrane</keyword>
<keyword evidence="3" id="KW-1185">Reference proteome</keyword>
<protein>
    <recommendedName>
        <fullName evidence="4">AlgX/AlgJ SGNH hydrolase-like domain-containing protein</fullName>
    </recommendedName>
</protein>
<sequence>MSNHHGFAKLKTILFSTLFIAMAIIALIMPWRPTKSAIEKRTLAKFPTLTVTNLINGKNLDQITTWYADTFPGREELMSLNATLKQAYGLHQTQVVGQVNQTAAPQHAAKINRAAKLHGVDEKMNNLFITGDRAYSMYGFVPGVLTDYAHAITDFAKQVGPEVHVYDVIVPTSSGIYLDAATTKELGGSDQQQAINFAYRKMGKQVATVNAFKAIDNHSKEDLYFRTDHHWTAKGAYYAYQALMAKMKQPVSPLSDYRVRKFPGFLGTSYAYSNQSPALKKHPDTVVAYQPKATNELTYRDRDGQTQSAKIIADATQYDEANKYMTFIAGDQPFEEINNPKLHDGSSIVVVKESFGNAFTPFLVNNFEHVYVVDYRYYDGKLADLVREKHIQNVVFLNNISAASTDTLVGSLIDLLK</sequence>
<organism evidence="2 3">
    <name type="scientific">Limosilactobacillus equigenerosi DSM 18793 = JCM 14505</name>
    <dbReference type="NCBI Taxonomy" id="1423742"/>
    <lineage>
        <taxon>Bacteria</taxon>
        <taxon>Bacillati</taxon>
        <taxon>Bacillota</taxon>
        <taxon>Bacilli</taxon>
        <taxon>Lactobacillales</taxon>
        <taxon>Lactobacillaceae</taxon>
        <taxon>Limosilactobacillus</taxon>
    </lineage>
</organism>
<dbReference type="AlphaFoldDB" id="A0A0R1UFK9"/>
<dbReference type="RefSeq" id="WP_056995818.1">
    <property type="nucleotide sequence ID" value="NZ_AZGC01000058.1"/>
</dbReference>
<dbReference type="PATRIC" id="fig|1423742.4.peg.397"/>
<dbReference type="Pfam" id="PF14286">
    <property type="entry name" value="DHHW"/>
    <property type="match status" value="2"/>
</dbReference>
<evidence type="ECO:0000256" key="1">
    <source>
        <dbReference type="SAM" id="Phobius"/>
    </source>
</evidence>
<gene>
    <name evidence="2" type="ORF">FC21_GL000380</name>
</gene>
<comment type="caution">
    <text evidence="2">The sequence shown here is derived from an EMBL/GenBank/DDBJ whole genome shotgun (WGS) entry which is preliminary data.</text>
</comment>
<keyword evidence="1" id="KW-0472">Membrane</keyword>
<dbReference type="Proteomes" id="UP000051084">
    <property type="component" value="Unassembled WGS sequence"/>
</dbReference>
<dbReference type="InterPro" id="IPR025945">
    <property type="entry name" value="DHHW"/>
</dbReference>
<dbReference type="EMBL" id="AZGC01000058">
    <property type="protein sequence ID" value="KRL92230.1"/>
    <property type="molecule type" value="Genomic_DNA"/>
</dbReference>
<reference evidence="2 3" key="1">
    <citation type="journal article" date="2015" name="Genome Announc.">
        <title>Expanding the biotechnology potential of lactobacilli through comparative genomics of 213 strains and associated genera.</title>
        <authorList>
            <person name="Sun Z."/>
            <person name="Harris H.M."/>
            <person name="McCann A."/>
            <person name="Guo C."/>
            <person name="Argimon S."/>
            <person name="Zhang W."/>
            <person name="Yang X."/>
            <person name="Jeffery I.B."/>
            <person name="Cooney J.C."/>
            <person name="Kagawa T.F."/>
            <person name="Liu W."/>
            <person name="Song Y."/>
            <person name="Salvetti E."/>
            <person name="Wrobel A."/>
            <person name="Rasinkangas P."/>
            <person name="Parkhill J."/>
            <person name="Rea M.C."/>
            <person name="O'Sullivan O."/>
            <person name="Ritari J."/>
            <person name="Douillard F.P."/>
            <person name="Paul Ross R."/>
            <person name="Yang R."/>
            <person name="Briner A.E."/>
            <person name="Felis G.E."/>
            <person name="de Vos W.M."/>
            <person name="Barrangou R."/>
            <person name="Klaenhammer T.R."/>
            <person name="Caufield P.W."/>
            <person name="Cui Y."/>
            <person name="Zhang H."/>
            <person name="O'Toole P.W."/>
        </authorList>
    </citation>
    <scope>NUCLEOTIDE SEQUENCE [LARGE SCALE GENOMIC DNA]</scope>
    <source>
        <strain evidence="2 3">DSM 18793</strain>
    </source>
</reference>
<dbReference type="OrthoDB" id="175771at2"/>